<dbReference type="PANTHER" id="PTHR38674:SF1">
    <property type="entry name" value="ALKANE 1-MONOOXYGENASE 1"/>
    <property type="match status" value="1"/>
</dbReference>
<evidence type="ECO:0000256" key="9">
    <source>
        <dbReference type="ARBA" id="ARBA00023004"/>
    </source>
</evidence>
<protein>
    <recommendedName>
        <fullName evidence="12">Fatty acid desaturase domain-containing protein</fullName>
    </recommendedName>
</protein>
<dbReference type="GO" id="GO:0004497">
    <property type="term" value="F:monooxygenase activity"/>
    <property type="evidence" value="ECO:0007669"/>
    <property type="project" value="UniProtKB-KW"/>
</dbReference>
<keyword evidence="10" id="KW-0503">Monooxygenase</keyword>
<evidence type="ECO:0000256" key="11">
    <source>
        <dbReference type="ARBA" id="ARBA00023136"/>
    </source>
</evidence>
<evidence type="ECO:0000259" key="12">
    <source>
        <dbReference type="Pfam" id="PF00487"/>
    </source>
</evidence>
<evidence type="ECO:0000256" key="8">
    <source>
        <dbReference type="ARBA" id="ARBA00023002"/>
    </source>
</evidence>
<keyword evidence="11" id="KW-0472">Membrane</keyword>
<evidence type="ECO:0000313" key="13">
    <source>
        <dbReference type="EMBL" id="CAD7239308.1"/>
    </source>
</evidence>
<evidence type="ECO:0000256" key="1">
    <source>
        <dbReference type="ARBA" id="ARBA00004429"/>
    </source>
</evidence>
<feature type="domain" description="Fatty acid desaturase" evidence="12">
    <location>
        <begin position="7"/>
        <end position="178"/>
    </location>
</feature>
<keyword evidence="3" id="KW-1003">Cell membrane</keyword>
<dbReference type="InterPro" id="IPR005804">
    <property type="entry name" value="FA_desaturase_dom"/>
</dbReference>
<dbReference type="OrthoDB" id="507375at2759"/>
<proteinExistence type="inferred from homology"/>
<organism evidence="13">
    <name type="scientific">Cyprideis torosa</name>
    <dbReference type="NCBI Taxonomy" id="163714"/>
    <lineage>
        <taxon>Eukaryota</taxon>
        <taxon>Metazoa</taxon>
        <taxon>Ecdysozoa</taxon>
        <taxon>Arthropoda</taxon>
        <taxon>Crustacea</taxon>
        <taxon>Oligostraca</taxon>
        <taxon>Ostracoda</taxon>
        <taxon>Podocopa</taxon>
        <taxon>Podocopida</taxon>
        <taxon>Cytherocopina</taxon>
        <taxon>Cytheroidea</taxon>
        <taxon>Cytherideidae</taxon>
        <taxon>Cyprideis</taxon>
    </lineage>
</organism>
<evidence type="ECO:0000256" key="2">
    <source>
        <dbReference type="ARBA" id="ARBA00010823"/>
    </source>
</evidence>
<keyword evidence="6" id="KW-0479">Metal-binding</keyword>
<dbReference type="AlphaFoldDB" id="A0A7R8WW54"/>
<gene>
    <name evidence="13" type="ORF">CTOB1V02_LOCUS17123</name>
</gene>
<keyword evidence="7" id="KW-1133">Transmembrane helix</keyword>
<feature type="non-terminal residue" evidence="13">
    <location>
        <position position="208"/>
    </location>
</feature>
<dbReference type="Pfam" id="PF00487">
    <property type="entry name" value="FA_desaturase"/>
    <property type="match status" value="1"/>
</dbReference>
<dbReference type="GO" id="GO:0046872">
    <property type="term" value="F:metal ion binding"/>
    <property type="evidence" value="ECO:0007669"/>
    <property type="project" value="UniProtKB-KW"/>
</dbReference>
<keyword evidence="8" id="KW-0560">Oxidoreductase</keyword>
<comment type="similarity">
    <text evidence="2">Belongs to the fatty acid desaturase type 1 family. AlkB subfamily.</text>
</comment>
<name>A0A7R8WW54_9CRUS</name>
<evidence type="ECO:0000256" key="5">
    <source>
        <dbReference type="ARBA" id="ARBA00022692"/>
    </source>
</evidence>
<dbReference type="InterPro" id="IPR033885">
    <property type="entry name" value="AlkB/XylM"/>
</dbReference>
<keyword evidence="9" id="KW-0408">Iron</keyword>
<evidence type="ECO:0000256" key="4">
    <source>
        <dbReference type="ARBA" id="ARBA00022519"/>
    </source>
</evidence>
<evidence type="ECO:0000256" key="3">
    <source>
        <dbReference type="ARBA" id="ARBA00022475"/>
    </source>
</evidence>
<sequence>MFANAVSGYGHFCIEHNKGHHTWVATPEDPASARLNESIYSFAAREIPGTLKRGLQHERERLARKGLPFWHWRNEVLQGYAITLAVDLALIIAFGWIMVPFILLHNAIGWYALTQANYIEHYGLKREKREDGRYEPVQPRHSWNTNHIYSNLALFHLQRHSDHHANPMRPYQALRNFDELPRLPSGYPGCYLLVGIPSLWFKIMNPKV</sequence>
<reference evidence="13" key="1">
    <citation type="submission" date="2020-11" db="EMBL/GenBank/DDBJ databases">
        <authorList>
            <person name="Tran Van P."/>
        </authorList>
    </citation>
    <scope>NUCLEOTIDE SEQUENCE</scope>
</reference>
<evidence type="ECO:0000256" key="10">
    <source>
        <dbReference type="ARBA" id="ARBA00023033"/>
    </source>
</evidence>
<comment type="subcellular location">
    <subcellularLocation>
        <location evidence="1">Cell inner membrane</location>
        <topology evidence="1">Multi-pass membrane protein</topology>
    </subcellularLocation>
</comment>
<evidence type="ECO:0000256" key="6">
    <source>
        <dbReference type="ARBA" id="ARBA00022723"/>
    </source>
</evidence>
<dbReference type="EMBL" id="OB721633">
    <property type="protein sequence ID" value="CAD7239308.1"/>
    <property type="molecule type" value="Genomic_DNA"/>
</dbReference>
<evidence type="ECO:0000256" key="7">
    <source>
        <dbReference type="ARBA" id="ARBA00022989"/>
    </source>
</evidence>
<dbReference type="PANTHER" id="PTHR38674">
    <property type="entry name" value="ALKANE 1-MONOOXYGENASE 1"/>
    <property type="match status" value="1"/>
</dbReference>
<keyword evidence="4" id="KW-0997">Cell inner membrane</keyword>
<keyword evidence="5" id="KW-0812">Transmembrane</keyword>
<dbReference type="GO" id="GO:0006629">
    <property type="term" value="P:lipid metabolic process"/>
    <property type="evidence" value="ECO:0007669"/>
    <property type="project" value="InterPro"/>
</dbReference>
<accession>A0A7R8WW54</accession>
<dbReference type="CDD" id="cd03512">
    <property type="entry name" value="Alkane-hydroxylase"/>
    <property type="match status" value="1"/>
</dbReference>
<dbReference type="GO" id="GO:0005886">
    <property type="term" value="C:plasma membrane"/>
    <property type="evidence" value="ECO:0007669"/>
    <property type="project" value="UniProtKB-SubCell"/>
</dbReference>